<protein>
    <recommendedName>
        <fullName evidence="12">StAR-related lipid transfer protein 9</fullName>
    </recommendedName>
</protein>
<dbReference type="InterPro" id="IPR008984">
    <property type="entry name" value="SMAD_FHA_dom_sf"/>
</dbReference>
<evidence type="ECO:0000256" key="3">
    <source>
        <dbReference type="ARBA" id="ARBA00023054"/>
    </source>
</evidence>
<dbReference type="Pfam" id="PF01852">
    <property type="entry name" value="START"/>
    <property type="match status" value="1"/>
</dbReference>
<dbReference type="EMBL" id="JAWDJR010000017">
    <property type="protein sequence ID" value="KAK9960203.1"/>
    <property type="molecule type" value="Genomic_DNA"/>
</dbReference>
<proteinExistence type="inferred from homology"/>
<dbReference type="PROSITE" id="PS00411">
    <property type="entry name" value="KINESIN_MOTOR_1"/>
    <property type="match status" value="1"/>
</dbReference>
<keyword evidence="11" id="KW-1185">Reference proteome</keyword>
<reference evidence="10 11" key="1">
    <citation type="submission" date="2024-05" db="EMBL/GenBank/DDBJ databases">
        <title>A high-quality chromosomal-level genome assembly of Topmouth culter (Culter alburnus).</title>
        <authorList>
            <person name="Zhao H."/>
        </authorList>
    </citation>
    <scope>NUCLEOTIDE SEQUENCE [LARGE SCALE GENOMIC DNA]</scope>
    <source>
        <strain evidence="10">CATC2023</strain>
        <tissue evidence="10">Muscle</tissue>
    </source>
</reference>
<dbReference type="PANTHER" id="PTHR47117">
    <property type="entry name" value="STAR-RELATED LIPID TRANSFER PROTEIN 9"/>
    <property type="match status" value="1"/>
</dbReference>
<feature type="coiled-coil region" evidence="6">
    <location>
        <begin position="3304"/>
        <end position="3346"/>
    </location>
</feature>
<dbReference type="Gene3D" id="3.40.850.10">
    <property type="entry name" value="Kinesin motor domain"/>
    <property type="match status" value="1"/>
</dbReference>
<evidence type="ECO:0000313" key="11">
    <source>
        <dbReference type="Proteomes" id="UP001479290"/>
    </source>
</evidence>
<feature type="domain" description="Kinesin motor" evidence="8">
    <location>
        <begin position="3"/>
        <end position="384"/>
    </location>
</feature>
<evidence type="ECO:0000256" key="1">
    <source>
        <dbReference type="ARBA" id="ARBA00022741"/>
    </source>
</evidence>
<evidence type="ECO:0000256" key="6">
    <source>
        <dbReference type="SAM" id="Coils"/>
    </source>
</evidence>
<feature type="compositionally biased region" description="Polar residues" evidence="7">
    <location>
        <begin position="2622"/>
        <end position="2638"/>
    </location>
</feature>
<keyword evidence="3 6" id="KW-0175">Coiled coil</keyword>
<feature type="compositionally biased region" description="Basic and acidic residues" evidence="7">
    <location>
        <begin position="2819"/>
        <end position="2829"/>
    </location>
</feature>
<feature type="compositionally biased region" description="Polar residues" evidence="7">
    <location>
        <begin position="2173"/>
        <end position="2184"/>
    </location>
</feature>
<feature type="compositionally biased region" description="Basic residues" evidence="7">
    <location>
        <begin position="2267"/>
        <end position="2277"/>
    </location>
</feature>
<feature type="region of interest" description="Disordered" evidence="7">
    <location>
        <begin position="1104"/>
        <end position="1132"/>
    </location>
</feature>
<evidence type="ECO:0000256" key="7">
    <source>
        <dbReference type="SAM" id="MobiDB-lite"/>
    </source>
</evidence>
<feature type="region of interest" description="Disordered" evidence="7">
    <location>
        <begin position="2609"/>
        <end position="2638"/>
    </location>
</feature>
<evidence type="ECO:0000256" key="5">
    <source>
        <dbReference type="PROSITE-ProRule" id="PRU00283"/>
    </source>
</evidence>
<dbReference type="PROSITE" id="PS50848">
    <property type="entry name" value="START"/>
    <property type="match status" value="1"/>
</dbReference>
<feature type="compositionally biased region" description="Polar residues" evidence="7">
    <location>
        <begin position="3097"/>
        <end position="3136"/>
    </location>
</feature>
<feature type="compositionally biased region" description="Low complexity" evidence="7">
    <location>
        <begin position="304"/>
        <end position="327"/>
    </location>
</feature>
<dbReference type="InterPro" id="IPR023393">
    <property type="entry name" value="START-like_dom_sf"/>
</dbReference>
<feature type="compositionally biased region" description="Polar residues" evidence="7">
    <location>
        <begin position="2312"/>
        <end position="2322"/>
    </location>
</feature>
<evidence type="ECO:0000256" key="2">
    <source>
        <dbReference type="ARBA" id="ARBA00022840"/>
    </source>
</evidence>
<feature type="region of interest" description="Disordered" evidence="7">
    <location>
        <begin position="1192"/>
        <end position="1228"/>
    </location>
</feature>
<dbReference type="Pfam" id="PF00225">
    <property type="entry name" value="Kinesin"/>
    <property type="match status" value="1"/>
</dbReference>
<dbReference type="PRINTS" id="PR00380">
    <property type="entry name" value="KINESINHEAVY"/>
</dbReference>
<dbReference type="InterPro" id="IPR027417">
    <property type="entry name" value="P-loop_NTPase"/>
</dbReference>
<dbReference type="Gene3D" id="2.60.200.20">
    <property type="match status" value="1"/>
</dbReference>
<keyword evidence="4 5" id="KW-0505">Motor protein</keyword>
<feature type="region of interest" description="Disordered" evidence="7">
    <location>
        <begin position="2256"/>
        <end position="2367"/>
    </location>
</feature>
<dbReference type="PANTHER" id="PTHR47117:SF1">
    <property type="entry name" value="STAR-RELATED LIPID TRANSFER PROTEIN 9"/>
    <property type="match status" value="1"/>
</dbReference>
<organism evidence="10 11">
    <name type="scientific">Culter alburnus</name>
    <name type="common">Topmouth culter</name>
    <dbReference type="NCBI Taxonomy" id="194366"/>
    <lineage>
        <taxon>Eukaryota</taxon>
        <taxon>Metazoa</taxon>
        <taxon>Chordata</taxon>
        <taxon>Craniata</taxon>
        <taxon>Vertebrata</taxon>
        <taxon>Euteleostomi</taxon>
        <taxon>Actinopterygii</taxon>
        <taxon>Neopterygii</taxon>
        <taxon>Teleostei</taxon>
        <taxon>Ostariophysi</taxon>
        <taxon>Cypriniformes</taxon>
        <taxon>Xenocyprididae</taxon>
        <taxon>Xenocypridinae</taxon>
        <taxon>Culter</taxon>
    </lineage>
</organism>
<dbReference type="GO" id="GO:0008289">
    <property type="term" value="F:lipid binding"/>
    <property type="evidence" value="ECO:0007669"/>
    <property type="project" value="InterPro"/>
</dbReference>
<evidence type="ECO:0000259" key="8">
    <source>
        <dbReference type="PROSITE" id="PS50067"/>
    </source>
</evidence>
<accession>A0AAW1ZHL8</accession>
<sequence>MANVKVAIRVRPLNSRESLDGGRLAVQVEDKVVRVRNVKLEGRLDGRSEGLADSREKLMEFGFDYCYWSVDPAAPNYASQEEVFQDLGVCVLSGASEGYNVCLFAYGQTGSGKTYTMMGTPDSIGLTPRICQGLFRSGVESADGQSCRVEISFLEIYNERVRDLLRGAEQKKPTPLRVREHPEKGPYVQGLSQHVVTDYKQAVDLLEEGIANRITAATHVHDASSRSHAIFTIQYTQAILENNLPSEIVSKINLVDLAGSERADPQYCRDRITEGANINKSLVTLGIVISALAQNSQMSSSSQSINSVLSEGEGSTVGSQSSSLSGSGRRHCFIPYRDSVLTWLLKDSLGGNSKTIMIATVSPSSSSYNETLSTLRYAAHARNIVNKPRVNEDANVRLIRELREEIDRLKSMLLGFEMQRNPSPSLSDERDGSLSDIVLQNELKVEQLTKDWSDSWHDKRALLERYSVDINQDRAGVLIRSLLPHLIALEPDVLSTGVTIYHLREGVTKIGPQGNNLEEPHIVLPEGSSCEIENKSGVVTLKPVSGNICMVSDREITEPCRLAQGAVITLGGLHKFRFNHPAEAAVLRERRRTSEGGLVCSSTELNLPSSDTRVAGASCHEKGNGTAPRQRLEEQQWYIECLREEIQMEQKRAERDLEREQARLRQQHTEIKQWILEEKQRLAAHWEQGTLESGVQTDLILPIGLSSQRTEKEGSAETVPPSPLMGDRKRVVQEELLKHHALRRAESRVRRKRLHYQLEKIARKRHLLEAKRELQRMENELLQGGDEALSPELGCPSKSRGRPMTLRRHSFSADLLSRLYPQHTPIFSQFLKRNRSSECTASLTGFACPTKWESDECLQDQKIRRRSNTMPSRYDQVSSSWASFSDSFKSLQKDANSAEVKKAKPASSRLLVKKSDQDKDCLDSNTKGTRKVLPIIKQKTNVKGTKSLSQGGNKGLETIRKVFSHSVGSGIRTALAKVFRKPPSGSRGHRSVKSMNKAIYQFNEKSNKNKTVKDFEKKQEQCPIKSTMSYESLEQLSSLKYKQPRHWQSAEALTSTKQCVAVQKETAGWVEQGGGEDPNGSSDCDSIFSLDSLSSAYATALSEQLQQEECDSSEAESEDSQMSQDSLVMERSGKHVTARPVLRFKKVPSHLTSHPLPASCGSQSIGNKEEMKISKDVPAEVFWSLNGSQKLKTKNGQGSCLASESRPCSSASIRETENPLSLTDAWSSTDAADSPRIIEASGHLLKQDPHTLIQSSRCQSSTSLDLSDNTNVSESQSSPRSDSTQDETATLEEQNDTSFENTLLFDSHESNSSFIVLGQEDFKELITNAEPCTTHAVCDSTDINPDGVAYTNKPTTEYEPLNPIVTEALLIKSCSKQCDISTDTSVLKCFPVNLSRKDSHISKENPSSYPIHPEDSSLKSNLNLTIGYQGITCNNAGDPEVKNSKAAPILNELHINASNDHGNTTGCYDEEKNCFYTKQCSEMACMKDTKNYALTFGQSEKHDEEGNSFGKDGECFGVQLGNEPVTRTCKMKDSLEGFVGNIKLSKKNDVSDTEIALLNMDQERSVCSTVNRESVTNVSVLENLLTKMENSDQELKEKEMESASPTSDAHKALISKDHIDSFRNDSSTYDSGLTQTNCTSLKSSTSPEIKNIKDSKEDKKYAIQIMERKTFNNRYFQMSNSAINDKISEVVKEHFNMSLREGCGEDHQLDTNKENTCFAKLDDFKSKTNNHEFDYKSTPDGQGENSSSFQPFLSMAKSENPTDNTTVHLENETESRHSLTMSPNLNGTEEFIVRKTERKVEQESPKCGYINDNMESVLYCAIEAQTTDRVNSSESVLSCVKETNIGVNASRENIIVCTQLRKNYIDASNPVQKKHCTSEEVLNSGRVTVLKPPCMYAQATPSLKLTNGLDKVQKVNQCTYQNAQIVNNETKLNESGLTSMEMNKFDKPLTHGHSRLLNETKCSPSENSFMKISTPVMSSQCNVPQVSLPTEATVKHTVSGLHSEETDRDMADTCQQTMEDSATMLTNSEEQNEKTCSHNSTTSSMEHFHSAVEDNYPTPEARPLSKLAFYEFGPGNLGKYHGCVSQDKNCSKHSLQNITTTIGSGSDKDRVRSVEHIPNSYSEDLLHQASQRPQMHNVLTRVNKDLQSENQSICTNYDLKCVVKSQYNSSYLKGTQSSDNQPMKNQDPYMPKCHQSTYTQRREPDKSVTNPSSPVEVCYNTKPTPYSQNTKECYNTCKSKDRVRQENCTAADATEHFVGNGNDDRRKGKQKRCRRAHFMAPPSSSTDSTPDLSSDESTTSKSHVSHTKPSSRKNLLASSQNVLGKHENPPLDESIPLSPAMSPRSLETQLKERHTQQPNTGITPSVSGVAVRREVEIETIACQRELGSSEKMQKTEMIKSKGDKDITLRKNASSKDILDVCVKDHAHPFEETQTQTKDSAMHFASSDINPFIHTRTAIGVNKAVHKKQAFGSAANISCQQSPLNSSNKNMTRCCSVDNGLNIQDLPFGSHLSTYVNHKGLSSTLSGNGYSRDQIISEPLLKSASYSSSCSNKQTLTALKCDSYSGASEELRHSSGQVDEIVLVYSSEYESQEHPSPSRCDHATQTIEVNKDLKRKSRHRRSSTQTPVSKPGNGTPTTWASLQNMSEHLSDLIHNTSDLLGNIQCMRTGERPPKYDHPKHCFQVSTVRSGRNHKMDSCTQTSLDIGVQTEDAPVSKKATAHEVNVIVKVIGSDICNVSQLDGDAKIFTNKCESEQAFEKIKSLPDLRPIGSKITDSQHLLIPPQKVLSLETIVPNQDSPTLEGSEGKTVDHSYKKKRSQMKREENQTHHRNVDQKNFFNKQIMLMDRACSPILTVKAARYTQQRQVKTNHKTTEGQHISEKQCSHVYNMQFKGHKISNHEHTALAQENLHSKNAKTMSTSVSSVTFENLSDLSCPNLDGSDDYSNSVFPRSKCTQNERNEYFHGVEDRAITKPTINCSPSHLQRISLSHPSSTIGVQLASSSVQIRQSKMETSERPHLSAMNRQLNHRSSEYIIKSWDHLNQSTMEVQQEDDVMSLVPSDCNTDVLVSINPLAETSMLKEYQWIPDDLPMHNKFTNWSGINQHPPSTLSKVSRPTGQHLTRLSPSYRQPMESQSPSSIYRPEPSEKADRRTQEIEKLRKEREQVLASVHLDPSPHQLTVELTEARLHYGQGETDTLLKMLKSGSKEVSSACNKQELLNRHKKNIESLRKEREARLQMCRRARSLSPSKHRIPINDEKEQSQKISDLPSRRREYLQQLRREIVETSRVPDPPRQEGQCPSDIELLLRDYSRAREEARAEIARARDRLRERAEREKRRLQQQALSQAVKDDLLFRTRISNSTLCSGSNLSLSSGPTSGYNSSNALLKDITSPLIQVNGASEFKARTRPPMIPLQTSKAQRRWLSVQDVSLETSVTGYEPESCSTPSSPPCVRQRTLSFGSPSSISTSYQDIADSTLASAISEVYLASGGDVRNLLAGKAASGWRHQGVERGVQVFHKATSRPSAHGFLGAVELERPLASLWCIVRDHSKTHLYHESIKSAWTRPLDECTQLVYLLTDTSNCQLKQPRDFCCLSTESKQDDMWVLAMQSVFEETLPRPSVDTIRGEMLPSAWILQPSQRNGREVVTVIYLLQVDLGSPSLAPRLLNSVSRKQAAVIADLDSFFSL</sequence>
<feature type="compositionally biased region" description="Basic residues" evidence="7">
    <location>
        <begin position="2612"/>
        <end position="2621"/>
    </location>
</feature>
<feature type="region of interest" description="Disordered" evidence="7">
    <location>
        <begin position="3097"/>
        <end position="3149"/>
    </location>
</feature>
<feature type="binding site" evidence="5">
    <location>
        <begin position="107"/>
        <end position="114"/>
    </location>
    <ligand>
        <name>ATP</name>
        <dbReference type="ChEBI" id="CHEBI:30616"/>
    </ligand>
</feature>
<dbReference type="FunFam" id="3.40.850.10:FF:000021">
    <property type="entry name" value="kinesin-like protein KIF16B isoform X1"/>
    <property type="match status" value="1"/>
</dbReference>
<dbReference type="PROSITE" id="PS50067">
    <property type="entry name" value="KINESIN_MOTOR_2"/>
    <property type="match status" value="1"/>
</dbReference>
<feature type="compositionally biased region" description="Low complexity" evidence="7">
    <location>
        <begin position="2281"/>
        <end position="2302"/>
    </location>
</feature>
<feature type="region of interest" description="Disordered" evidence="7">
    <location>
        <begin position="304"/>
        <end position="328"/>
    </location>
</feature>
<dbReference type="InterPro" id="IPR036961">
    <property type="entry name" value="Kinesin_motor_dom_sf"/>
</dbReference>
<dbReference type="SUPFAM" id="SSF49879">
    <property type="entry name" value="SMAD/FHA domain"/>
    <property type="match status" value="1"/>
</dbReference>
<evidence type="ECO:0000313" key="10">
    <source>
        <dbReference type="EMBL" id="KAK9960203.1"/>
    </source>
</evidence>
<feature type="region of interest" description="Disordered" evidence="7">
    <location>
        <begin position="2173"/>
        <end position="2221"/>
    </location>
</feature>
<dbReference type="GO" id="GO:0048731">
    <property type="term" value="P:system development"/>
    <property type="evidence" value="ECO:0007669"/>
    <property type="project" value="UniProtKB-ARBA"/>
</dbReference>
<dbReference type="Proteomes" id="UP001479290">
    <property type="component" value="Unassembled WGS sequence"/>
</dbReference>
<dbReference type="InterPro" id="IPR001752">
    <property type="entry name" value="Kinesin_motor_dom"/>
</dbReference>
<dbReference type="GO" id="GO:0007018">
    <property type="term" value="P:microtubule-based movement"/>
    <property type="evidence" value="ECO:0007669"/>
    <property type="project" value="InterPro"/>
</dbReference>
<keyword evidence="1 5" id="KW-0547">Nucleotide-binding</keyword>
<dbReference type="InterPro" id="IPR019821">
    <property type="entry name" value="Kinesin_motor_CS"/>
</dbReference>
<dbReference type="GO" id="GO:0005524">
    <property type="term" value="F:ATP binding"/>
    <property type="evidence" value="ECO:0007669"/>
    <property type="project" value="UniProtKB-UniRule"/>
</dbReference>
<name>A0AAW1ZHL8_CULAL</name>
<dbReference type="GO" id="GO:0008017">
    <property type="term" value="F:microtubule binding"/>
    <property type="evidence" value="ECO:0007669"/>
    <property type="project" value="InterPro"/>
</dbReference>
<feature type="coiled-coil region" evidence="6">
    <location>
        <begin position="760"/>
        <end position="787"/>
    </location>
</feature>
<feature type="coiled-coil region" evidence="6">
    <location>
        <begin position="639"/>
        <end position="677"/>
    </location>
</feature>
<feature type="compositionally biased region" description="Acidic residues" evidence="7">
    <location>
        <begin position="1106"/>
        <end position="1119"/>
    </location>
</feature>
<dbReference type="SMART" id="SM00129">
    <property type="entry name" value="KISc"/>
    <property type="match status" value="1"/>
</dbReference>
<feature type="region of interest" description="Disordered" evidence="7">
    <location>
        <begin position="2795"/>
        <end position="2829"/>
    </location>
</feature>
<evidence type="ECO:0000256" key="4">
    <source>
        <dbReference type="ARBA" id="ARBA00023175"/>
    </source>
</evidence>
<keyword evidence="2 5" id="KW-0067">ATP-binding</keyword>
<dbReference type="GO" id="GO:0003777">
    <property type="term" value="F:microtubule motor activity"/>
    <property type="evidence" value="ECO:0007669"/>
    <property type="project" value="InterPro"/>
</dbReference>
<feature type="domain" description="START" evidence="9">
    <location>
        <begin position="3583"/>
        <end position="3661"/>
    </location>
</feature>
<comment type="similarity">
    <text evidence="5">Belongs to the TRAFAC class myosin-kinesin ATPase superfamily. Kinesin family.</text>
</comment>
<feature type="compositionally biased region" description="Polar residues" evidence="7">
    <location>
        <begin position="1256"/>
        <end position="1288"/>
    </location>
</feature>
<dbReference type="Gene3D" id="3.30.530.20">
    <property type="match status" value="1"/>
</dbReference>
<dbReference type="SUPFAM" id="SSF52540">
    <property type="entry name" value="P-loop containing nucleoside triphosphate hydrolases"/>
    <property type="match status" value="1"/>
</dbReference>
<gene>
    <name evidence="10" type="ORF">ABG768_010278</name>
</gene>
<comment type="caution">
    <text evidence="10">The sequence shown here is derived from an EMBL/GenBank/DDBJ whole genome shotgun (WGS) entry which is preliminary data.</text>
</comment>
<feature type="compositionally biased region" description="Polar residues" evidence="7">
    <location>
        <begin position="2356"/>
        <end position="2366"/>
    </location>
</feature>
<dbReference type="InterPro" id="IPR002913">
    <property type="entry name" value="START_lipid-bd_dom"/>
</dbReference>
<dbReference type="SUPFAM" id="SSF55961">
    <property type="entry name" value="Bet v1-like"/>
    <property type="match status" value="1"/>
</dbReference>
<evidence type="ECO:0000259" key="9">
    <source>
        <dbReference type="PROSITE" id="PS50848"/>
    </source>
</evidence>
<feature type="region of interest" description="Disordered" evidence="7">
    <location>
        <begin position="1256"/>
        <end position="1297"/>
    </location>
</feature>
<evidence type="ECO:0008006" key="12">
    <source>
        <dbReference type="Google" id="ProtNLM"/>
    </source>
</evidence>